<evidence type="ECO:0000313" key="4">
    <source>
        <dbReference type="EMBL" id="CAB0044219.1"/>
    </source>
</evidence>
<dbReference type="SMART" id="SM00248">
    <property type="entry name" value="ANK"/>
    <property type="match status" value="9"/>
</dbReference>
<protein>
    <submittedName>
        <fullName evidence="4">Uncharacterized protein</fullName>
    </submittedName>
</protein>
<reference evidence="4 5" key="1">
    <citation type="submission" date="2020-02" db="EMBL/GenBank/DDBJ databases">
        <authorList>
            <person name="Ferguson B K."/>
        </authorList>
    </citation>
    <scope>NUCLEOTIDE SEQUENCE [LARGE SCALE GENOMIC DNA]</scope>
</reference>
<feature type="repeat" description="ANK" evidence="3">
    <location>
        <begin position="345"/>
        <end position="377"/>
    </location>
</feature>
<evidence type="ECO:0000256" key="3">
    <source>
        <dbReference type="PROSITE-ProRule" id="PRU00023"/>
    </source>
</evidence>
<dbReference type="Pfam" id="PF12796">
    <property type="entry name" value="Ank_2"/>
    <property type="match status" value="1"/>
</dbReference>
<dbReference type="Pfam" id="PF00023">
    <property type="entry name" value="Ank"/>
    <property type="match status" value="1"/>
</dbReference>
<dbReference type="Pfam" id="PF13637">
    <property type="entry name" value="Ank_4"/>
    <property type="match status" value="1"/>
</dbReference>
<dbReference type="Gene3D" id="1.25.40.20">
    <property type="entry name" value="Ankyrin repeat-containing domain"/>
    <property type="match status" value="3"/>
</dbReference>
<feature type="repeat" description="ANK" evidence="3">
    <location>
        <begin position="274"/>
        <end position="306"/>
    </location>
</feature>
<evidence type="ECO:0000313" key="5">
    <source>
        <dbReference type="Proteomes" id="UP000479190"/>
    </source>
</evidence>
<dbReference type="PANTHER" id="PTHR24134:SF9">
    <property type="entry name" value="ANKYRIN REPEAT AND SOCS BOX PROTEIN 8"/>
    <property type="match status" value="1"/>
</dbReference>
<keyword evidence="2 3" id="KW-0040">ANK repeat</keyword>
<feature type="repeat" description="ANK" evidence="3">
    <location>
        <begin position="200"/>
        <end position="232"/>
    </location>
</feature>
<name>A0A6H5J7U5_9HYME</name>
<evidence type="ECO:0000256" key="2">
    <source>
        <dbReference type="ARBA" id="ARBA00023043"/>
    </source>
</evidence>
<keyword evidence="1" id="KW-0677">Repeat</keyword>
<dbReference type="PRINTS" id="PR01415">
    <property type="entry name" value="ANKYRIN"/>
</dbReference>
<dbReference type="SUPFAM" id="SSF48403">
    <property type="entry name" value="Ankyrin repeat"/>
    <property type="match status" value="1"/>
</dbReference>
<sequence>MSGHYDCMCDSIDCFRLLNNWTTDSDDEACQAQLQKLKSLRDKVRNWDFEFDRLELIDQLYPLVKDWKGQLPNLRDVFRGEEIERLLLQAAKNYKYYRGQVFIKFVVCTGYRNEPELDEATGRPRLRRTTAVHWAVGHNHYAVIHNLFAIYDRFDVNYTDETGFSHFHAACFVGRDDLVRKFLEAGQDPDCRAEKAGSTQFTPPLHWAVMRGQTKVTELLVRAGADANVANDDGWTPLHVVCKRTRDDDQFAKTFFDINDELQQQVQVDARDKRDRTPLQWAVARDLRATAACLLRRGADPNLADENGWTPLHILCHKNNDFLDAFFEINGEMNRAVQIDAANHLGKTPLHLALEYGHEDLIGLLLKKGANPNLGDKDGWTPLHMMCKKGDLSRFMTIFFETNREIDQRVQIDAVDKLGRTPLQWAVASLFPNVVDALLDRGADLSNFVFPSDSYFGEEFDSQYPQLWIKSKLRLVSRALDVVERLERRGYKLSRNDALTIMKLFAKRELFIKSEQFENGRNDENFASQAKSLMMNSSLSLYDLINLPLEQAVKSFTIADYLGFERTDHKYGQLPRVLGCDTYLCEILSRSFFRRWTLDAFWSLTRYRLPILCCTIIIDNLMNEDLLKVCLATEIYAYGQS</sequence>
<dbReference type="PANTHER" id="PTHR24134">
    <property type="entry name" value="ANKYRIN REPEAT-CONTAINING PROTEIN DDB_G0279043"/>
    <property type="match status" value="1"/>
</dbReference>
<proteinExistence type="predicted"/>
<accession>A0A6H5J7U5</accession>
<evidence type="ECO:0000256" key="1">
    <source>
        <dbReference type="ARBA" id="ARBA00022737"/>
    </source>
</evidence>
<keyword evidence="5" id="KW-1185">Reference proteome</keyword>
<dbReference type="PROSITE" id="PS50088">
    <property type="entry name" value="ANK_REPEAT"/>
    <property type="match status" value="4"/>
</dbReference>
<gene>
    <name evidence="4" type="ORF">TBRA_LOCUS15807</name>
</gene>
<dbReference type="AlphaFoldDB" id="A0A6H5J7U5"/>
<dbReference type="EMBL" id="CADCXV010001416">
    <property type="protein sequence ID" value="CAB0044219.1"/>
    <property type="molecule type" value="Genomic_DNA"/>
</dbReference>
<organism evidence="4 5">
    <name type="scientific">Trichogramma brassicae</name>
    <dbReference type="NCBI Taxonomy" id="86971"/>
    <lineage>
        <taxon>Eukaryota</taxon>
        <taxon>Metazoa</taxon>
        <taxon>Ecdysozoa</taxon>
        <taxon>Arthropoda</taxon>
        <taxon>Hexapoda</taxon>
        <taxon>Insecta</taxon>
        <taxon>Pterygota</taxon>
        <taxon>Neoptera</taxon>
        <taxon>Endopterygota</taxon>
        <taxon>Hymenoptera</taxon>
        <taxon>Apocrita</taxon>
        <taxon>Proctotrupomorpha</taxon>
        <taxon>Chalcidoidea</taxon>
        <taxon>Trichogrammatidae</taxon>
        <taxon>Trichogramma</taxon>
    </lineage>
</organism>
<dbReference type="Proteomes" id="UP000479190">
    <property type="component" value="Unassembled WGS sequence"/>
</dbReference>
<dbReference type="InterPro" id="IPR002110">
    <property type="entry name" value="Ankyrin_rpt"/>
</dbReference>
<dbReference type="OrthoDB" id="432281at2759"/>
<feature type="repeat" description="ANK" evidence="3">
    <location>
        <begin position="418"/>
        <end position="446"/>
    </location>
</feature>
<dbReference type="PROSITE" id="PS50297">
    <property type="entry name" value="ANK_REP_REGION"/>
    <property type="match status" value="3"/>
</dbReference>
<dbReference type="InterPro" id="IPR036770">
    <property type="entry name" value="Ankyrin_rpt-contain_sf"/>
</dbReference>